<dbReference type="Proteomes" id="UP001203972">
    <property type="component" value="Unassembled WGS sequence"/>
</dbReference>
<dbReference type="EMBL" id="JAKTMA010000028">
    <property type="protein sequence ID" value="MCR0234141.1"/>
    <property type="molecule type" value="Genomic_DNA"/>
</dbReference>
<reference evidence="2 3" key="1">
    <citation type="submission" date="2020-02" db="EMBL/GenBank/DDBJ databases">
        <authorList>
            <person name="Kociolek L.K."/>
            <person name="Ozer E.A."/>
        </authorList>
    </citation>
    <scope>NUCLEOTIDE SEQUENCE [LARGE SCALE GENOMIC DNA]</scope>
    <source>
        <strain evidence="2 3">ATCC 14501</strain>
    </source>
</reference>
<dbReference type="InterPro" id="IPR048102">
    <property type="entry name" value="MobP3"/>
</dbReference>
<dbReference type="NCBIfam" id="NF041499">
    <property type="entry name" value="MobP3"/>
    <property type="match status" value="1"/>
</dbReference>
<dbReference type="Pfam" id="PF18555">
    <property type="entry name" value="MobL"/>
    <property type="match status" value="1"/>
</dbReference>
<accession>A0AAP2UPM7</accession>
<dbReference type="AlphaFoldDB" id="A0AAP2UPM7"/>
<evidence type="ECO:0000313" key="2">
    <source>
        <dbReference type="EMBL" id="QJA04005.1"/>
    </source>
</evidence>
<gene>
    <name evidence="1" type="primary">mobL</name>
    <name evidence="2" type="ORF">G4D54_16925</name>
    <name evidence="1" type="ORF">MKC95_15310</name>
</gene>
<proteinExistence type="predicted"/>
<dbReference type="RefSeq" id="WP_002611168.1">
    <property type="nucleotide sequence ID" value="NZ_BAAACC010000004.1"/>
</dbReference>
<dbReference type="InterPro" id="IPR041073">
    <property type="entry name" value="MobL"/>
</dbReference>
<sequence length="567" mass="66434">MARLIIYNDYLNAGSDPSHVLQSLDYIAKREGVEKNGMEERLSDMKRQLNPATASRQVTERQRVLINALLEEYPDLKEDIPYEEYKKDQNMYTASRFIAELAERLEELTMGNEIYANYIAERPGVDKDVDQEHGLFDEGGAADLQAIRSELQQHSGNVWRSIISLRRNDAEEFDRDDQESWRSLLQQHVPSLAKGMGIPIEHFRWCAAFHDESYHPHVHMMYWSIKEGEGFCSKQTLHDFKSGLVNDIFSNELWLYREFKQAKRQELEERFLLKESDPLEKKNDACYKACMKQVPAQIVEDMERLSTLLPDSGSKAYMYQSRDIKQEIDLIVAKILSEESIKPIFHEYMCSQRELAAFYMSDDSKAMKAYMDQTLERLIHPGKKDRKVLHNMVLQQAHQIKEQRFIARLKLEPMLQDIIERMKTKQISAEEIRDPKRVAKSIYRIYGILGRPAEEALEAAAAVIRDEEKRMELYLDIKSDDTLRHMTRADWKLLKDTYLSKAEQETQTDVRADHTLHSCAKLLHGMLSFMTIETRQNTQEAARLHNAILRDERMIRMSKWKREARTT</sequence>
<reference evidence="1" key="2">
    <citation type="journal article" date="2022" name="Clin. Infect. Dis.">
        <title>Association between Clostridium innocuum and antibiotic-associated diarrhea in adults and children: A cross-sectional study and comparative genomics analysis.</title>
        <authorList>
            <person name="Cherny K.E."/>
            <person name="Muscat E.B."/>
            <person name="Balaji A."/>
            <person name="Mukherjee J."/>
            <person name="Ozer E.A."/>
            <person name="Angarone M.P."/>
            <person name="Hauser A.R."/>
            <person name="Sichel J.S."/>
            <person name="Amponsah E."/>
            <person name="Kociolek L.K."/>
        </authorList>
    </citation>
    <scope>NUCLEOTIDE SEQUENCE</scope>
    <source>
        <strain evidence="1">NU1-AC-029v</strain>
    </source>
</reference>
<evidence type="ECO:0000313" key="1">
    <source>
        <dbReference type="EMBL" id="MCR0234141.1"/>
    </source>
</evidence>
<name>A0AAP2UPM7_CLOIN</name>
<evidence type="ECO:0000313" key="3">
    <source>
        <dbReference type="Proteomes" id="UP000503330"/>
    </source>
</evidence>
<evidence type="ECO:0000313" key="4">
    <source>
        <dbReference type="Proteomes" id="UP001203972"/>
    </source>
</evidence>
<dbReference type="EMBL" id="CP048838">
    <property type="protein sequence ID" value="QJA04005.1"/>
    <property type="molecule type" value="Genomic_DNA"/>
</dbReference>
<protein>
    <submittedName>
        <fullName evidence="1">Relaxase MobL</fullName>
    </submittedName>
</protein>
<dbReference type="GeneID" id="61927256"/>
<organism evidence="1 4">
    <name type="scientific">Clostridium innocuum</name>
    <dbReference type="NCBI Taxonomy" id="1522"/>
    <lineage>
        <taxon>Bacteria</taxon>
        <taxon>Bacillati</taxon>
        <taxon>Bacillota</taxon>
        <taxon>Clostridia</taxon>
        <taxon>Eubacteriales</taxon>
        <taxon>Clostridiaceae</taxon>
        <taxon>Clostridium</taxon>
    </lineage>
</organism>
<dbReference type="Proteomes" id="UP000503330">
    <property type="component" value="Chromosome"/>
</dbReference>